<protein>
    <submittedName>
        <fullName evidence="3">Uncharacterized protein</fullName>
    </submittedName>
</protein>
<dbReference type="EMBL" id="CAJOBC010001228">
    <property type="protein sequence ID" value="CAF3665194.1"/>
    <property type="molecule type" value="Genomic_DNA"/>
</dbReference>
<evidence type="ECO:0000256" key="1">
    <source>
        <dbReference type="SAM" id="MobiDB-lite"/>
    </source>
</evidence>
<dbReference type="AlphaFoldDB" id="A0A813XN39"/>
<evidence type="ECO:0000313" key="4">
    <source>
        <dbReference type="EMBL" id="CAF1439762.1"/>
    </source>
</evidence>
<dbReference type="OrthoDB" id="10033571at2759"/>
<evidence type="ECO:0000313" key="6">
    <source>
        <dbReference type="EMBL" id="CAF3665194.1"/>
    </source>
</evidence>
<sequence>MVELSCQMRRPISWNFNDICYASSISSSDNFDRLNTDLTLNNLFGYTKQTPMTYKDLRMFITNKFPSNTMILPSYSVKKRRPSSRTSNNSTLLKDNDDLRQLDNMKNLNERKKSNEVYHKILSRRPNSSLLCSDTRYLVVSSSAQNDDLVNHQFYNFYSSPIKKPVNNIYTPIIITAKPSSKINIRQTQSPLLSPELKLPRITDDTNAPLKIKYSKRPCSRDNVQLLYSPTSNEAPTLRLKTPQNYSREQSSKEKKQSNSTFDLSHPKTSVGIDENKRIKIICESTQITSSQLPDGRKIKLLDVYMPKISF</sequence>
<dbReference type="EMBL" id="CAJNOQ010001228">
    <property type="protein sequence ID" value="CAF0878653.1"/>
    <property type="molecule type" value="Genomic_DNA"/>
</dbReference>
<dbReference type="Proteomes" id="UP000663829">
    <property type="component" value="Unassembled WGS sequence"/>
</dbReference>
<dbReference type="EMBL" id="CAJOBA010050609">
    <property type="protein sequence ID" value="CAF4236164.1"/>
    <property type="molecule type" value="Genomic_DNA"/>
</dbReference>
<organism evidence="3 8">
    <name type="scientific">Didymodactylos carnosus</name>
    <dbReference type="NCBI Taxonomy" id="1234261"/>
    <lineage>
        <taxon>Eukaryota</taxon>
        <taxon>Metazoa</taxon>
        <taxon>Spiralia</taxon>
        <taxon>Gnathifera</taxon>
        <taxon>Rotifera</taxon>
        <taxon>Eurotatoria</taxon>
        <taxon>Bdelloidea</taxon>
        <taxon>Philodinida</taxon>
        <taxon>Philodinidae</taxon>
        <taxon>Didymodactylos</taxon>
    </lineage>
</organism>
<dbReference type="EMBL" id="CAJOBC010001228">
    <property type="protein sequence ID" value="CAF3665150.1"/>
    <property type="molecule type" value="Genomic_DNA"/>
</dbReference>
<name>A0A813XN39_9BILA</name>
<feature type="region of interest" description="Disordered" evidence="1">
    <location>
        <begin position="77"/>
        <end position="97"/>
    </location>
</feature>
<evidence type="ECO:0000313" key="8">
    <source>
        <dbReference type="Proteomes" id="UP000663829"/>
    </source>
</evidence>
<feature type="compositionally biased region" description="Low complexity" evidence="1">
    <location>
        <begin position="84"/>
        <end position="93"/>
    </location>
</feature>
<evidence type="ECO:0000313" key="7">
    <source>
        <dbReference type="EMBL" id="CAF4236164.1"/>
    </source>
</evidence>
<evidence type="ECO:0000313" key="2">
    <source>
        <dbReference type="EMBL" id="CAF0878596.1"/>
    </source>
</evidence>
<feature type="region of interest" description="Disordered" evidence="1">
    <location>
        <begin position="232"/>
        <end position="269"/>
    </location>
</feature>
<dbReference type="Proteomes" id="UP000677228">
    <property type="component" value="Unassembled WGS sequence"/>
</dbReference>
<evidence type="ECO:0000313" key="3">
    <source>
        <dbReference type="EMBL" id="CAF0878653.1"/>
    </source>
</evidence>
<evidence type="ECO:0000313" key="5">
    <source>
        <dbReference type="EMBL" id="CAF3665150.1"/>
    </source>
</evidence>
<dbReference type="EMBL" id="CAJNOK010028811">
    <property type="protein sequence ID" value="CAF1439762.1"/>
    <property type="molecule type" value="Genomic_DNA"/>
</dbReference>
<reference evidence="3" key="1">
    <citation type="submission" date="2021-02" db="EMBL/GenBank/DDBJ databases">
        <authorList>
            <person name="Nowell W R."/>
        </authorList>
    </citation>
    <scope>NUCLEOTIDE SEQUENCE</scope>
</reference>
<proteinExistence type="predicted"/>
<accession>A0A813XN39</accession>
<comment type="caution">
    <text evidence="3">The sequence shown here is derived from an EMBL/GenBank/DDBJ whole genome shotgun (WGS) entry which is preliminary data.</text>
</comment>
<keyword evidence="8" id="KW-1185">Reference proteome</keyword>
<dbReference type="Proteomes" id="UP000681722">
    <property type="component" value="Unassembled WGS sequence"/>
</dbReference>
<gene>
    <name evidence="2" type="ORF">GPM918_LOCUS7488</name>
    <name evidence="3" type="ORF">GPM918_LOCUS7491</name>
    <name evidence="4" type="ORF">OVA965_LOCUS34392</name>
    <name evidence="5" type="ORF">SRO942_LOCUS7488</name>
    <name evidence="6" type="ORF">SRO942_LOCUS7491</name>
    <name evidence="7" type="ORF">TMI583_LOCUS35307</name>
</gene>
<dbReference type="EMBL" id="CAJNOQ010001228">
    <property type="protein sequence ID" value="CAF0878596.1"/>
    <property type="molecule type" value="Genomic_DNA"/>
</dbReference>
<dbReference type="Proteomes" id="UP000682733">
    <property type="component" value="Unassembled WGS sequence"/>
</dbReference>